<evidence type="ECO:0000313" key="3">
    <source>
        <dbReference type="Proteomes" id="UP001169217"/>
    </source>
</evidence>
<name>A0ABQ9P5W5_9PEZI</name>
<evidence type="ECO:0000256" key="1">
    <source>
        <dbReference type="SAM" id="MobiDB-lite"/>
    </source>
</evidence>
<dbReference type="EMBL" id="JARUPT010001419">
    <property type="protein sequence ID" value="KAK0367487.1"/>
    <property type="molecule type" value="Genomic_DNA"/>
</dbReference>
<organism evidence="2 3">
    <name type="scientific">Colletotrichum limetticola</name>
    <dbReference type="NCBI Taxonomy" id="1209924"/>
    <lineage>
        <taxon>Eukaryota</taxon>
        <taxon>Fungi</taxon>
        <taxon>Dikarya</taxon>
        <taxon>Ascomycota</taxon>
        <taxon>Pezizomycotina</taxon>
        <taxon>Sordariomycetes</taxon>
        <taxon>Hypocreomycetidae</taxon>
        <taxon>Glomerellales</taxon>
        <taxon>Glomerellaceae</taxon>
        <taxon>Colletotrichum</taxon>
        <taxon>Colletotrichum acutatum species complex</taxon>
    </lineage>
</organism>
<protein>
    <submittedName>
        <fullName evidence="2">Uncharacterized protein</fullName>
    </submittedName>
</protein>
<keyword evidence="3" id="KW-1185">Reference proteome</keyword>
<feature type="compositionally biased region" description="Polar residues" evidence="1">
    <location>
        <begin position="10"/>
        <end position="39"/>
    </location>
</feature>
<feature type="region of interest" description="Disordered" evidence="1">
    <location>
        <begin position="1"/>
        <end position="39"/>
    </location>
</feature>
<reference evidence="2" key="1">
    <citation type="submission" date="2023-04" db="EMBL/GenBank/DDBJ databases">
        <title>Colletotrichum limetticola genome sequence.</title>
        <authorList>
            <person name="Baroncelli R."/>
        </authorList>
    </citation>
    <scope>NUCLEOTIDE SEQUENCE</scope>
    <source>
        <strain evidence="2">KLA-Anderson</strain>
    </source>
</reference>
<evidence type="ECO:0000313" key="2">
    <source>
        <dbReference type="EMBL" id="KAK0367487.1"/>
    </source>
</evidence>
<comment type="caution">
    <text evidence="2">The sequence shown here is derived from an EMBL/GenBank/DDBJ whole genome shotgun (WGS) entry which is preliminary data.</text>
</comment>
<dbReference type="Proteomes" id="UP001169217">
    <property type="component" value="Unassembled WGS sequence"/>
</dbReference>
<sequence>MCELGERVRSTTSFQRQSLRTPEHSSLPQPNNQTVPTDW</sequence>
<gene>
    <name evidence="2" type="ORF">CLIM01_15154</name>
</gene>
<proteinExistence type="predicted"/>
<accession>A0ABQ9P5W5</accession>